<dbReference type="InterPro" id="IPR011006">
    <property type="entry name" value="CheY-like_superfamily"/>
</dbReference>
<dbReference type="Proteomes" id="UP001280629">
    <property type="component" value="Unassembled WGS sequence"/>
</dbReference>
<evidence type="ECO:0000256" key="2">
    <source>
        <dbReference type="ARBA" id="ARBA00023015"/>
    </source>
</evidence>
<dbReference type="SMART" id="SM01043">
    <property type="entry name" value="BTAD"/>
    <property type="match status" value="1"/>
</dbReference>
<keyword evidence="4" id="KW-0804">Transcription</keyword>
<dbReference type="PANTHER" id="PTHR35807">
    <property type="entry name" value="TRANSCRIPTIONAL REGULATOR REDD-RELATED"/>
    <property type="match status" value="1"/>
</dbReference>
<evidence type="ECO:0000256" key="5">
    <source>
        <dbReference type="PROSITE-ProRule" id="PRU00169"/>
    </source>
</evidence>
<dbReference type="SMART" id="SM00448">
    <property type="entry name" value="REC"/>
    <property type="match status" value="1"/>
</dbReference>
<feature type="domain" description="Response regulatory" evidence="6">
    <location>
        <begin position="3"/>
        <end position="117"/>
    </location>
</feature>
<dbReference type="SUPFAM" id="SSF48452">
    <property type="entry name" value="TPR-like"/>
    <property type="match status" value="1"/>
</dbReference>
<keyword evidence="2" id="KW-0805">Transcription regulation</keyword>
<keyword evidence="8" id="KW-1185">Reference proteome</keyword>
<dbReference type="SUPFAM" id="SSF46894">
    <property type="entry name" value="C-terminal effector domain of the bipartite response regulators"/>
    <property type="match status" value="1"/>
</dbReference>
<dbReference type="Gene3D" id="3.40.50.2300">
    <property type="match status" value="1"/>
</dbReference>
<evidence type="ECO:0000313" key="7">
    <source>
        <dbReference type="EMBL" id="MDW0108709.1"/>
    </source>
</evidence>
<dbReference type="RefSeq" id="WP_317933921.1">
    <property type="nucleotide sequence ID" value="NZ_JAUBDH010000001.1"/>
</dbReference>
<name>A0ABU4FVG7_9BACL</name>
<dbReference type="Gene3D" id="1.10.10.10">
    <property type="entry name" value="Winged helix-like DNA-binding domain superfamily/Winged helix DNA-binding domain"/>
    <property type="match status" value="1"/>
</dbReference>
<dbReference type="InterPro" id="IPR011990">
    <property type="entry name" value="TPR-like_helical_dom_sf"/>
</dbReference>
<dbReference type="InterPro" id="IPR036388">
    <property type="entry name" value="WH-like_DNA-bd_sf"/>
</dbReference>
<evidence type="ECO:0000259" key="6">
    <source>
        <dbReference type="PROSITE" id="PS50110"/>
    </source>
</evidence>
<dbReference type="PROSITE" id="PS50110">
    <property type="entry name" value="RESPONSE_REGULATORY"/>
    <property type="match status" value="1"/>
</dbReference>
<sequence length="376" mass="43931">MIRALIVDDEHLALQHLEKQLQKTGNVLLVAKYSNTTSFLKDLKRLEFDVAFIDIEMPGLSGLDLADLITDWNPYVIIVFVTAFRDYAVQAFELDSTDYLLKPVIQERLEKTIQRIQSRLDVQTIEKESLLTNSQSNSVQITCFNEFNVYHHDEVVKWKTVKVKELFGLLLSQLNKHVQRDVIIESLWPDIEFERAKIQLHTTMSYLRKKLTTWDNRNTVHFSHGSYVLNLFEFDCDVNRFQEIVETSPNVTDDNIGQFEKAVEEYTGDYMETNGYEWAVPIATALRQKLVHVLQLMVDYYAKNEIHNKQHHYLQLLVTHNPYSDYATQQLMQLYVSMGNRGEALKVYNRMKELLIDELGISPEPSVTKLYQTLKK</sequence>
<keyword evidence="5" id="KW-0597">Phosphoprotein</keyword>
<accession>A0ABU4FVG7</accession>
<evidence type="ECO:0000313" key="8">
    <source>
        <dbReference type="Proteomes" id="UP001280629"/>
    </source>
</evidence>
<dbReference type="Pfam" id="PF00072">
    <property type="entry name" value="Response_reg"/>
    <property type="match status" value="1"/>
</dbReference>
<dbReference type="InterPro" id="IPR001789">
    <property type="entry name" value="Sig_transdc_resp-reg_receiver"/>
</dbReference>
<dbReference type="PANTHER" id="PTHR35807:SF1">
    <property type="entry name" value="TRANSCRIPTIONAL REGULATOR REDD"/>
    <property type="match status" value="1"/>
</dbReference>
<dbReference type="SUPFAM" id="SSF52172">
    <property type="entry name" value="CheY-like"/>
    <property type="match status" value="1"/>
</dbReference>
<protein>
    <submittedName>
        <fullName evidence="7">BTAD domain-containing putative transcriptional regulator</fullName>
    </submittedName>
</protein>
<dbReference type="EMBL" id="JAUBDH010000001">
    <property type="protein sequence ID" value="MDW0108709.1"/>
    <property type="molecule type" value="Genomic_DNA"/>
</dbReference>
<evidence type="ECO:0000256" key="1">
    <source>
        <dbReference type="ARBA" id="ARBA00023012"/>
    </source>
</evidence>
<evidence type="ECO:0000256" key="4">
    <source>
        <dbReference type="ARBA" id="ARBA00023163"/>
    </source>
</evidence>
<keyword evidence="1" id="KW-0902">Two-component regulatory system</keyword>
<organism evidence="7 8">
    <name type="scientific">Sporosarcina aquimarina</name>
    <dbReference type="NCBI Taxonomy" id="114975"/>
    <lineage>
        <taxon>Bacteria</taxon>
        <taxon>Bacillati</taxon>
        <taxon>Bacillota</taxon>
        <taxon>Bacilli</taxon>
        <taxon>Bacillales</taxon>
        <taxon>Caryophanaceae</taxon>
        <taxon>Sporosarcina</taxon>
    </lineage>
</organism>
<keyword evidence="3" id="KW-0238">DNA-binding</keyword>
<dbReference type="InterPro" id="IPR051677">
    <property type="entry name" value="AfsR-DnrI-RedD_regulator"/>
</dbReference>
<dbReference type="InterPro" id="IPR016032">
    <property type="entry name" value="Sig_transdc_resp-reg_C-effctor"/>
</dbReference>
<dbReference type="InterPro" id="IPR005158">
    <property type="entry name" value="BTAD"/>
</dbReference>
<reference evidence="7 8" key="1">
    <citation type="submission" date="2023-06" db="EMBL/GenBank/DDBJ databases">
        <title>Sporosarcina sp. nov., isolated from Korean traditional fermented seafood 'Jeotgal'.</title>
        <authorList>
            <person name="Yang A.-I."/>
            <person name="Shin N.-R."/>
        </authorList>
    </citation>
    <scope>NUCLEOTIDE SEQUENCE [LARGE SCALE GENOMIC DNA]</scope>
    <source>
        <strain evidence="7 8">KCTC3840</strain>
    </source>
</reference>
<comment type="caution">
    <text evidence="7">The sequence shown here is derived from an EMBL/GenBank/DDBJ whole genome shotgun (WGS) entry which is preliminary data.</text>
</comment>
<proteinExistence type="predicted"/>
<gene>
    <name evidence="7" type="ORF">QT716_01455</name>
</gene>
<feature type="modified residue" description="4-aspartylphosphate" evidence="5">
    <location>
        <position position="54"/>
    </location>
</feature>
<dbReference type="Gene3D" id="1.25.40.10">
    <property type="entry name" value="Tetratricopeptide repeat domain"/>
    <property type="match status" value="1"/>
</dbReference>
<evidence type="ECO:0000256" key="3">
    <source>
        <dbReference type="ARBA" id="ARBA00023125"/>
    </source>
</evidence>
<dbReference type="Pfam" id="PF03704">
    <property type="entry name" value="BTAD"/>
    <property type="match status" value="1"/>
</dbReference>